<dbReference type="GO" id="GO:0046872">
    <property type="term" value="F:metal ion binding"/>
    <property type="evidence" value="ECO:0007669"/>
    <property type="project" value="UniProtKB-KW"/>
</dbReference>
<dbReference type="PANTHER" id="PTHR28259:SF1">
    <property type="entry name" value="FLUORIDE EXPORT PROTEIN 1-RELATED"/>
    <property type="match status" value="1"/>
</dbReference>
<feature type="binding site" evidence="12">
    <location>
        <position position="82"/>
    </location>
    <ligand>
        <name>Na(+)</name>
        <dbReference type="ChEBI" id="CHEBI:29101"/>
        <note>structural</note>
    </ligand>
</feature>
<evidence type="ECO:0000256" key="9">
    <source>
        <dbReference type="ARBA" id="ARBA00023303"/>
    </source>
</evidence>
<evidence type="ECO:0000256" key="1">
    <source>
        <dbReference type="ARBA" id="ARBA00004651"/>
    </source>
</evidence>
<feature type="binding site" evidence="12">
    <location>
        <position position="79"/>
    </location>
    <ligand>
        <name>Na(+)</name>
        <dbReference type="ChEBI" id="CHEBI:29101"/>
        <note>structural</note>
    </ligand>
</feature>
<comment type="similarity">
    <text evidence="10 12">Belongs to the fluoride channel Fluc/FEX (TC 1.A.43) family.</text>
</comment>
<feature type="transmembrane region" description="Helical" evidence="12">
    <location>
        <begin position="104"/>
        <end position="125"/>
    </location>
</feature>
<evidence type="ECO:0000256" key="3">
    <source>
        <dbReference type="ARBA" id="ARBA00022519"/>
    </source>
</evidence>
<comment type="catalytic activity">
    <reaction evidence="11">
        <text>fluoride(in) = fluoride(out)</text>
        <dbReference type="Rhea" id="RHEA:76159"/>
        <dbReference type="ChEBI" id="CHEBI:17051"/>
    </reaction>
    <physiologicalReaction direction="left-to-right" evidence="11">
        <dbReference type="Rhea" id="RHEA:76160"/>
    </physiologicalReaction>
</comment>
<organism evidence="13 14">
    <name type="scientific">Acetobacter orientalis</name>
    <dbReference type="NCBI Taxonomy" id="146474"/>
    <lineage>
        <taxon>Bacteria</taxon>
        <taxon>Pseudomonadati</taxon>
        <taxon>Pseudomonadota</taxon>
        <taxon>Alphaproteobacteria</taxon>
        <taxon>Acetobacterales</taxon>
        <taxon>Acetobacteraceae</taxon>
        <taxon>Acetobacter</taxon>
    </lineage>
</organism>
<dbReference type="PANTHER" id="PTHR28259">
    <property type="entry name" value="FLUORIDE EXPORT PROTEIN 1-RELATED"/>
    <property type="match status" value="1"/>
</dbReference>
<evidence type="ECO:0000256" key="8">
    <source>
        <dbReference type="ARBA" id="ARBA00023136"/>
    </source>
</evidence>
<dbReference type="EMBL" id="JOMO01000044">
    <property type="protein sequence ID" value="OUI80028.1"/>
    <property type="molecule type" value="Genomic_DNA"/>
</dbReference>
<comment type="caution">
    <text evidence="13">The sequence shown here is derived from an EMBL/GenBank/DDBJ whole genome shotgun (WGS) entry which is preliminary data.</text>
</comment>
<evidence type="ECO:0000256" key="5">
    <source>
        <dbReference type="ARBA" id="ARBA00022989"/>
    </source>
</evidence>
<keyword evidence="12" id="KW-0813">Transport</keyword>
<evidence type="ECO:0000256" key="12">
    <source>
        <dbReference type="HAMAP-Rule" id="MF_00454"/>
    </source>
</evidence>
<keyword evidence="7 12" id="KW-0406">Ion transport</keyword>
<dbReference type="InterPro" id="IPR003691">
    <property type="entry name" value="FluC"/>
</dbReference>
<accession>A0A251ZZC2</accession>
<keyword evidence="6 12" id="KW-0915">Sodium</keyword>
<dbReference type="GO" id="GO:0140114">
    <property type="term" value="P:cellular detoxification of fluoride"/>
    <property type="evidence" value="ECO:0007669"/>
    <property type="project" value="UniProtKB-UniRule"/>
</dbReference>
<dbReference type="NCBIfam" id="NF010802">
    <property type="entry name" value="PRK14206.1"/>
    <property type="match status" value="1"/>
</dbReference>
<name>A0A251ZZC2_9PROT</name>
<evidence type="ECO:0000256" key="7">
    <source>
        <dbReference type="ARBA" id="ARBA00023065"/>
    </source>
</evidence>
<sequence>MSFYTCLIVMLGGALGTLARHTVSVLTAPYSRAMPWGTIVAINTVGSFIIAFFGTLTLADGRFAASENMRLFVMVGLCGGYTTFSSFSLQTLELMRGGAWGRAMLTVALSVILCVGAASVGHLVASYLNPNQPVQVAQLDAEEEA</sequence>
<keyword evidence="3" id="KW-0997">Cell inner membrane</keyword>
<dbReference type="GO" id="GO:0062054">
    <property type="term" value="F:fluoride channel activity"/>
    <property type="evidence" value="ECO:0007669"/>
    <property type="project" value="UniProtKB-UniRule"/>
</dbReference>
<dbReference type="Pfam" id="PF02537">
    <property type="entry name" value="CRCB"/>
    <property type="match status" value="1"/>
</dbReference>
<evidence type="ECO:0000256" key="11">
    <source>
        <dbReference type="ARBA" id="ARBA00035585"/>
    </source>
</evidence>
<keyword evidence="4 12" id="KW-0812">Transmembrane</keyword>
<evidence type="ECO:0000313" key="14">
    <source>
        <dbReference type="Proteomes" id="UP000194639"/>
    </source>
</evidence>
<dbReference type="Proteomes" id="UP000194639">
    <property type="component" value="Unassembled WGS sequence"/>
</dbReference>
<dbReference type="HAMAP" id="MF_00454">
    <property type="entry name" value="FluC"/>
    <property type="match status" value="1"/>
</dbReference>
<reference evidence="13 14" key="1">
    <citation type="submission" date="2014-06" db="EMBL/GenBank/DDBJ databases">
        <authorList>
            <person name="Ju J."/>
            <person name="Zhang J."/>
        </authorList>
    </citation>
    <scope>NUCLEOTIDE SEQUENCE [LARGE SCALE GENOMIC DNA]</scope>
    <source>
        <strain evidence="13">DmW_045</strain>
    </source>
</reference>
<evidence type="ECO:0000256" key="6">
    <source>
        <dbReference type="ARBA" id="ARBA00023053"/>
    </source>
</evidence>
<feature type="transmembrane region" description="Helical" evidence="12">
    <location>
        <begin position="71"/>
        <end position="92"/>
    </location>
</feature>
<keyword evidence="5 12" id="KW-1133">Transmembrane helix</keyword>
<keyword evidence="12" id="KW-0479">Metal-binding</keyword>
<dbReference type="RefSeq" id="WP_086552967.1">
    <property type="nucleotide sequence ID" value="NZ_JAMZAE010000005.1"/>
</dbReference>
<proteinExistence type="inferred from homology"/>
<feature type="transmembrane region" description="Helical" evidence="12">
    <location>
        <begin position="35"/>
        <end position="59"/>
    </location>
</feature>
<keyword evidence="8 12" id="KW-0472">Membrane</keyword>
<comment type="function">
    <text evidence="12">Fluoride-specific ion channel. Important for reducing fluoride concentration in the cell, thus reducing its toxicity.</text>
</comment>
<comment type="activity regulation">
    <text evidence="12">Na(+) is not transported, but it plays an essential structural role and its presence is essential for fluoride channel function.</text>
</comment>
<dbReference type="GO" id="GO:0005886">
    <property type="term" value="C:plasma membrane"/>
    <property type="evidence" value="ECO:0007669"/>
    <property type="project" value="UniProtKB-SubCell"/>
</dbReference>
<evidence type="ECO:0000256" key="10">
    <source>
        <dbReference type="ARBA" id="ARBA00035120"/>
    </source>
</evidence>
<keyword evidence="9 12" id="KW-0407">Ion channel</keyword>
<evidence type="ECO:0000256" key="4">
    <source>
        <dbReference type="ARBA" id="ARBA00022692"/>
    </source>
</evidence>
<evidence type="ECO:0000256" key="2">
    <source>
        <dbReference type="ARBA" id="ARBA00022475"/>
    </source>
</evidence>
<keyword evidence="2 12" id="KW-1003">Cell membrane</keyword>
<dbReference type="AlphaFoldDB" id="A0A251ZZC2"/>
<gene>
    <name evidence="12" type="primary">fluC</name>
    <name evidence="12" type="synonym">crcB</name>
    <name evidence="13" type="ORF">HK12_10810</name>
</gene>
<evidence type="ECO:0000313" key="13">
    <source>
        <dbReference type="EMBL" id="OUI80028.1"/>
    </source>
</evidence>
<protein>
    <recommendedName>
        <fullName evidence="12">Fluoride-specific ion channel FluC</fullName>
    </recommendedName>
</protein>
<comment type="subcellular location">
    <subcellularLocation>
        <location evidence="1 12">Cell membrane</location>
        <topology evidence="1 12">Multi-pass membrane protein</topology>
    </subcellularLocation>
</comment>